<dbReference type="Proteomes" id="UP000281810">
    <property type="component" value="Chromosome"/>
</dbReference>
<reference evidence="2" key="1">
    <citation type="submission" date="2018-11" db="EMBL/GenBank/DDBJ databases">
        <title>Proposal to divide the Flavobacteriaceae and reorganize its genera based on Amino Acid Identity values calculated from whole genome sequences.</title>
        <authorList>
            <person name="Nicholson A.C."/>
            <person name="Gulvik C.A."/>
            <person name="Whitney A.M."/>
            <person name="Humrighouse B.W."/>
            <person name="Bell M."/>
            <person name="Holmes B."/>
            <person name="Steigerwalt A.B."/>
            <person name="Villarma A."/>
            <person name="Sheth M."/>
            <person name="Batra D."/>
            <person name="Pryor J."/>
            <person name="Bernardet J.-F."/>
            <person name="Hugo C."/>
            <person name="Kampfer P."/>
            <person name="Newman J.D."/>
            <person name="McQuiston J.R."/>
        </authorList>
    </citation>
    <scope>NUCLEOTIDE SEQUENCE [LARGE SCALE GENOMIC DNA]</scope>
    <source>
        <strain evidence="2">F5649</strain>
    </source>
</reference>
<evidence type="ECO:0000313" key="1">
    <source>
        <dbReference type="EMBL" id="AZI39185.1"/>
    </source>
</evidence>
<name>A0A3G8Y133_9FLAO</name>
<protein>
    <submittedName>
        <fullName evidence="1">Uncharacterized protein</fullName>
    </submittedName>
</protein>
<sequence>MEINQETIKFFKNNKDKLCNDFIFNGMVAKLELIDFSILDNSKSHWNEVNEQSQIHKEYKIVIESKNGNQLPITFLLWNSFDNTYIGKESYHIADDATVRNEKEYQEYSKFLYYLFDCNIKETIFYKNNKVVGYNYEFVNNGNTVHRISHNKLFKIFYDNKIVNLYDSWIK</sequence>
<dbReference type="EMBL" id="CP034161">
    <property type="protein sequence ID" value="AZI39185.1"/>
    <property type="molecule type" value="Genomic_DNA"/>
</dbReference>
<evidence type="ECO:0000313" key="2">
    <source>
        <dbReference type="Proteomes" id="UP000281810"/>
    </source>
</evidence>
<dbReference type="RefSeq" id="WP_124801461.1">
    <property type="nucleotide sequence ID" value="NZ_CP034161.1"/>
</dbReference>
<organism evidence="1 2">
    <name type="scientific">Epilithonimonas vandammei</name>
    <dbReference type="NCBI Taxonomy" id="2487072"/>
    <lineage>
        <taxon>Bacteria</taxon>
        <taxon>Pseudomonadati</taxon>
        <taxon>Bacteroidota</taxon>
        <taxon>Flavobacteriia</taxon>
        <taxon>Flavobacteriales</taxon>
        <taxon>Weeksellaceae</taxon>
        <taxon>Chryseobacterium group</taxon>
        <taxon>Epilithonimonas</taxon>
    </lineage>
</organism>
<accession>A0A3G8Y133</accession>
<keyword evidence="2" id="KW-1185">Reference proteome</keyword>
<dbReference type="AlphaFoldDB" id="A0A3G8Y133"/>
<proteinExistence type="predicted"/>
<gene>
    <name evidence="1" type="ORF">EIB74_04070</name>
</gene>